<feature type="binding site" evidence="7">
    <location>
        <position position="112"/>
    </location>
    <ligand>
        <name>Zn(2+)</name>
        <dbReference type="ChEBI" id="CHEBI:29105"/>
        <note>catalytic</note>
    </ligand>
</feature>
<dbReference type="HAMAP" id="MF_00009">
    <property type="entry name" value="Endoribonucl_YbeY"/>
    <property type="match status" value="1"/>
</dbReference>
<keyword evidence="5 7" id="KW-0378">Hydrolase</keyword>
<dbReference type="PATRIC" id="fig|362787.3.peg.1333"/>
<evidence type="ECO:0000256" key="3">
    <source>
        <dbReference type="ARBA" id="ARBA00022723"/>
    </source>
</evidence>
<dbReference type="PANTHER" id="PTHR46986:SF1">
    <property type="entry name" value="ENDORIBONUCLEASE YBEY, CHLOROPLASTIC"/>
    <property type="match status" value="1"/>
</dbReference>
<dbReference type="GO" id="GO:0005737">
    <property type="term" value="C:cytoplasm"/>
    <property type="evidence" value="ECO:0007669"/>
    <property type="project" value="UniProtKB-SubCell"/>
</dbReference>
<dbReference type="GO" id="GO:0004521">
    <property type="term" value="F:RNA endonuclease activity"/>
    <property type="evidence" value="ECO:0007669"/>
    <property type="project" value="UniProtKB-UniRule"/>
</dbReference>
<dbReference type="GO" id="GO:0008270">
    <property type="term" value="F:zinc ion binding"/>
    <property type="evidence" value="ECO:0007669"/>
    <property type="project" value="UniProtKB-UniRule"/>
</dbReference>
<gene>
    <name evidence="7" type="primary">ybeY</name>
    <name evidence="8" type="ORF">DB44_DJ00170</name>
</gene>
<keyword evidence="4 7" id="KW-0255">Endonuclease</keyword>
<keyword evidence="6 7" id="KW-0862">Zinc</keyword>
<comment type="function">
    <text evidence="7">Single strand-specific metallo-endoribonuclease involved in late-stage 70S ribosome quality control and in maturation of the 3' terminus of the 16S rRNA.</text>
</comment>
<evidence type="ECO:0000256" key="1">
    <source>
        <dbReference type="ARBA" id="ARBA00010875"/>
    </source>
</evidence>
<evidence type="ECO:0000256" key="5">
    <source>
        <dbReference type="ARBA" id="ARBA00022801"/>
    </source>
</evidence>
<dbReference type="GO" id="GO:0004222">
    <property type="term" value="F:metalloendopeptidase activity"/>
    <property type="evidence" value="ECO:0007669"/>
    <property type="project" value="InterPro"/>
</dbReference>
<dbReference type="NCBIfam" id="TIGR00043">
    <property type="entry name" value="rRNA maturation RNase YbeY"/>
    <property type="match status" value="1"/>
</dbReference>
<keyword evidence="7" id="KW-0963">Cytoplasm</keyword>
<dbReference type="InterPro" id="IPR020549">
    <property type="entry name" value="YbeY_CS"/>
</dbReference>
<protein>
    <recommendedName>
        <fullName evidence="7">Endoribonuclease YbeY</fullName>
        <ecNumber evidence="7">3.1.-.-</ecNumber>
    </recommendedName>
</protein>
<dbReference type="Pfam" id="PF02130">
    <property type="entry name" value="YbeY"/>
    <property type="match status" value="1"/>
</dbReference>
<comment type="similarity">
    <text evidence="1 7">Belongs to the endoribonuclease YbeY family.</text>
</comment>
<evidence type="ECO:0000256" key="7">
    <source>
        <dbReference type="HAMAP-Rule" id="MF_00009"/>
    </source>
</evidence>
<comment type="cofactor">
    <cofactor evidence="7">
        <name>Zn(2+)</name>
        <dbReference type="ChEBI" id="CHEBI:29105"/>
    </cofactor>
    <text evidence="7">Binds 1 zinc ion.</text>
</comment>
<dbReference type="SUPFAM" id="SSF55486">
    <property type="entry name" value="Metalloproteases ('zincins'), catalytic domain"/>
    <property type="match status" value="1"/>
</dbReference>
<dbReference type="EMBL" id="JSAN01000082">
    <property type="protein sequence ID" value="KIC71522.1"/>
    <property type="molecule type" value="Genomic_DNA"/>
</dbReference>
<dbReference type="Proteomes" id="UP000031465">
    <property type="component" value="Unassembled WGS sequence"/>
</dbReference>
<dbReference type="EC" id="3.1.-.-" evidence="7"/>
<evidence type="ECO:0000256" key="6">
    <source>
        <dbReference type="ARBA" id="ARBA00022833"/>
    </source>
</evidence>
<keyword evidence="3 7" id="KW-0479">Metal-binding</keyword>
<proteinExistence type="inferred from homology"/>
<dbReference type="Gene3D" id="3.40.390.30">
    <property type="entry name" value="Metalloproteases ('zincins'), catalytic domain"/>
    <property type="match status" value="1"/>
</dbReference>
<dbReference type="PANTHER" id="PTHR46986">
    <property type="entry name" value="ENDORIBONUCLEASE YBEY, CHLOROPLASTIC"/>
    <property type="match status" value="1"/>
</dbReference>
<comment type="caution">
    <text evidence="8">The sequence shown here is derived from an EMBL/GenBank/DDBJ whole genome shotgun (WGS) entry which is preliminary data.</text>
</comment>
<dbReference type="PROSITE" id="PS01306">
    <property type="entry name" value="UPF0054"/>
    <property type="match status" value="1"/>
</dbReference>
<dbReference type="InterPro" id="IPR002036">
    <property type="entry name" value="YbeY"/>
</dbReference>
<organism evidence="8 9">
    <name type="scientific">Candidatus Protochlamydia amoebophila</name>
    <dbReference type="NCBI Taxonomy" id="362787"/>
    <lineage>
        <taxon>Bacteria</taxon>
        <taxon>Pseudomonadati</taxon>
        <taxon>Chlamydiota</taxon>
        <taxon>Chlamydiia</taxon>
        <taxon>Parachlamydiales</taxon>
        <taxon>Parachlamydiaceae</taxon>
        <taxon>Candidatus Protochlamydia</taxon>
    </lineage>
</organism>
<dbReference type="AlphaFoldDB" id="A0A0C1JWB0"/>
<evidence type="ECO:0000256" key="4">
    <source>
        <dbReference type="ARBA" id="ARBA00022759"/>
    </source>
</evidence>
<name>A0A0C1JWB0_9BACT</name>
<evidence type="ECO:0000313" key="8">
    <source>
        <dbReference type="EMBL" id="KIC71522.1"/>
    </source>
</evidence>
<feature type="binding site" evidence="7">
    <location>
        <position position="122"/>
    </location>
    <ligand>
        <name>Zn(2+)</name>
        <dbReference type="ChEBI" id="CHEBI:29105"/>
        <note>catalytic</note>
    </ligand>
</feature>
<reference evidence="8 9" key="1">
    <citation type="journal article" date="2014" name="Mol. Biol. Evol.">
        <title>Massive expansion of Ubiquitination-related gene families within the Chlamydiae.</title>
        <authorList>
            <person name="Domman D."/>
            <person name="Collingro A."/>
            <person name="Lagkouvardos I."/>
            <person name="Gehre L."/>
            <person name="Weinmaier T."/>
            <person name="Rattei T."/>
            <person name="Subtil A."/>
            <person name="Horn M."/>
        </authorList>
    </citation>
    <scope>NUCLEOTIDE SEQUENCE [LARGE SCALE GENOMIC DNA]</scope>
    <source>
        <strain evidence="8 9">EI2</strain>
    </source>
</reference>
<feature type="binding site" evidence="7">
    <location>
        <position position="116"/>
    </location>
    <ligand>
        <name>Zn(2+)</name>
        <dbReference type="ChEBI" id="CHEBI:29105"/>
        <note>catalytic</note>
    </ligand>
</feature>
<evidence type="ECO:0000313" key="9">
    <source>
        <dbReference type="Proteomes" id="UP000031465"/>
    </source>
</evidence>
<dbReference type="GO" id="GO:0006364">
    <property type="term" value="P:rRNA processing"/>
    <property type="evidence" value="ECO:0007669"/>
    <property type="project" value="UniProtKB-UniRule"/>
</dbReference>
<evidence type="ECO:0000256" key="2">
    <source>
        <dbReference type="ARBA" id="ARBA00022722"/>
    </source>
</evidence>
<dbReference type="InterPro" id="IPR023091">
    <property type="entry name" value="MetalPrtase_cat_dom_sf_prd"/>
</dbReference>
<keyword evidence="2 7" id="KW-0540">Nuclease</keyword>
<accession>A0A0C1JWB0</accession>
<keyword evidence="7" id="KW-0690">Ribosome biogenesis</keyword>
<sequence length="150" mass="17461">MIVIINASNEQHDLKFSLANLDAIVKEVIQKEQQTCDEVNIYFVDTATICKLHLDYFNDDTPTDCISFPMDKDENSPYKILGEIFVCPQTAIEYALSHELDPYEETTLYLVHGLLHLMGYDDLEENDFLIMKEAEIRHMTHLKKLDLYIK</sequence>
<comment type="subcellular location">
    <subcellularLocation>
        <location evidence="7">Cytoplasm</location>
    </subcellularLocation>
</comment>
<keyword evidence="7" id="KW-0698">rRNA processing</keyword>